<keyword evidence="3" id="KW-1185">Reference proteome</keyword>
<evidence type="ECO:0000256" key="1">
    <source>
        <dbReference type="SAM" id="MobiDB-lite"/>
    </source>
</evidence>
<dbReference type="GO" id="GO:0062064">
    <property type="term" value="F:box C/D methylation guide snoRNP complex binding"/>
    <property type="evidence" value="ECO:0007669"/>
    <property type="project" value="TreeGrafter"/>
</dbReference>
<dbReference type="AlphaFoldDB" id="A0A843V1J1"/>
<dbReference type="EMBL" id="NMUH01001175">
    <property type="protein sequence ID" value="MQL89755.1"/>
    <property type="molecule type" value="Genomic_DNA"/>
</dbReference>
<dbReference type="PANTHER" id="PTHR28674:SF1">
    <property type="entry name" value="NOP PROTEIN CHAPERONE 1"/>
    <property type="match status" value="1"/>
</dbReference>
<comment type="caution">
    <text evidence="2">The sequence shown here is derived from an EMBL/GenBank/DDBJ whole genome shotgun (WGS) entry which is preliminary data.</text>
</comment>
<feature type="compositionally biased region" description="Acidic residues" evidence="1">
    <location>
        <begin position="152"/>
        <end position="161"/>
    </location>
</feature>
<feature type="compositionally biased region" description="Basic and acidic residues" evidence="1">
    <location>
        <begin position="162"/>
        <end position="173"/>
    </location>
</feature>
<reference evidence="2" key="1">
    <citation type="submission" date="2017-07" db="EMBL/GenBank/DDBJ databases">
        <title>Taro Niue Genome Assembly and Annotation.</title>
        <authorList>
            <person name="Atibalentja N."/>
            <person name="Keating K."/>
            <person name="Fields C.J."/>
        </authorList>
    </citation>
    <scope>NUCLEOTIDE SEQUENCE</scope>
    <source>
        <strain evidence="2">Niue_2</strain>
        <tissue evidence="2">Leaf</tissue>
    </source>
</reference>
<evidence type="ECO:0000313" key="2">
    <source>
        <dbReference type="EMBL" id="MQL89755.1"/>
    </source>
</evidence>
<organism evidence="2 3">
    <name type="scientific">Colocasia esculenta</name>
    <name type="common">Wild taro</name>
    <name type="synonym">Arum esculentum</name>
    <dbReference type="NCBI Taxonomy" id="4460"/>
    <lineage>
        <taxon>Eukaryota</taxon>
        <taxon>Viridiplantae</taxon>
        <taxon>Streptophyta</taxon>
        <taxon>Embryophyta</taxon>
        <taxon>Tracheophyta</taxon>
        <taxon>Spermatophyta</taxon>
        <taxon>Magnoliopsida</taxon>
        <taxon>Liliopsida</taxon>
        <taxon>Araceae</taxon>
        <taxon>Aroideae</taxon>
        <taxon>Colocasieae</taxon>
        <taxon>Colocasia</taxon>
    </lineage>
</organism>
<accession>A0A843V1J1</accession>
<dbReference type="PANTHER" id="PTHR28674">
    <property type="entry name" value="SIMILAR TO DNA SEGMENT, CHR 10, WAYNE STATE UNIVERSITY 102,-EXPRESSED"/>
    <property type="match status" value="1"/>
</dbReference>
<dbReference type="OrthoDB" id="1112980at2759"/>
<dbReference type="Proteomes" id="UP000652761">
    <property type="component" value="Unassembled WGS sequence"/>
</dbReference>
<proteinExistence type="predicted"/>
<dbReference type="Pfam" id="PF15370">
    <property type="entry name" value="NOPCHAP1"/>
    <property type="match status" value="1"/>
</dbReference>
<evidence type="ECO:0000313" key="3">
    <source>
        <dbReference type="Proteomes" id="UP000652761"/>
    </source>
</evidence>
<feature type="region of interest" description="Disordered" evidence="1">
    <location>
        <begin position="31"/>
        <end position="62"/>
    </location>
</feature>
<dbReference type="GO" id="GO:0000492">
    <property type="term" value="P:box C/D snoRNP assembly"/>
    <property type="evidence" value="ECO:0007669"/>
    <property type="project" value="InterPro"/>
</dbReference>
<feature type="compositionally biased region" description="Basic residues" evidence="1">
    <location>
        <begin position="40"/>
        <end position="49"/>
    </location>
</feature>
<sequence length="199" mass="21765">MEARARSKELLDLEQEKPSFLESNLVYKKEEEKSGAAQTKSKKMKKRGQVHGAEDAKQQATAVPTSHVLGKVKDFLGIIAQANENLQRSVQGGDRSEHDIEVLTGNETEYIEMDLLLGITDLQTPEAVTVAEAAIGGSRQYLPLLDGNSSSDSEENTDEENDHIIADSGHSHSEAPNPEVPGSSMLIRSSKRPKIMELN</sequence>
<name>A0A843V1J1_COLES</name>
<gene>
    <name evidence="2" type="ORF">Taro_022335</name>
</gene>
<dbReference type="InterPro" id="IPR027921">
    <property type="entry name" value="NOPCHAP1"/>
</dbReference>
<feature type="region of interest" description="Disordered" evidence="1">
    <location>
        <begin position="141"/>
        <end position="199"/>
    </location>
</feature>
<protein>
    <submittedName>
        <fullName evidence="2">Uncharacterized protein</fullName>
    </submittedName>
</protein>